<keyword evidence="1" id="KW-1133">Transmembrane helix</keyword>
<proteinExistence type="predicted"/>
<dbReference type="AlphaFoldDB" id="A0A7X0C634"/>
<feature type="transmembrane region" description="Helical" evidence="1">
    <location>
        <begin position="333"/>
        <end position="357"/>
    </location>
</feature>
<feature type="transmembrane region" description="Helical" evidence="1">
    <location>
        <begin position="34"/>
        <end position="54"/>
    </location>
</feature>
<dbReference type="PANTHER" id="PTHR43849">
    <property type="entry name" value="BLL3936 PROTEIN"/>
    <property type="match status" value="1"/>
</dbReference>
<reference evidence="3 4" key="1">
    <citation type="submission" date="2020-08" db="EMBL/GenBank/DDBJ databases">
        <title>Sequencing the genomes of 1000 actinobacteria strains.</title>
        <authorList>
            <person name="Klenk H.-P."/>
        </authorList>
    </citation>
    <scope>NUCLEOTIDE SEQUENCE [LARGE SCALE GENOMIC DNA]</scope>
    <source>
        <strain evidence="3 4">DSM 45913</strain>
    </source>
</reference>
<feature type="transmembrane region" description="Helical" evidence="1">
    <location>
        <begin position="234"/>
        <end position="252"/>
    </location>
</feature>
<dbReference type="InterPro" id="IPR011853">
    <property type="entry name" value="TRAP_DctM-Dct_fused"/>
</dbReference>
<accession>A0A7X0C634</accession>
<dbReference type="PANTHER" id="PTHR43849:SF2">
    <property type="entry name" value="BLL3936 PROTEIN"/>
    <property type="match status" value="1"/>
</dbReference>
<organism evidence="3 4">
    <name type="scientific">Nonomuraea muscovyensis</name>
    <dbReference type="NCBI Taxonomy" id="1124761"/>
    <lineage>
        <taxon>Bacteria</taxon>
        <taxon>Bacillati</taxon>
        <taxon>Actinomycetota</taxon>
        <taxon>Actinomycetes</taxon>
        <taxon>Streptosporangiales</taxon>
        <taxon>Streptosporangiaceae</taxon>
        <taxon>Nonomuraea</taxon>
    </lineage>
</organism>
<name>A0A7X0C634_9ACTN</name>
<feature type="transmembrane region" description="Helical" evidence="1">
    <location>
        <begin position="478"/>
        <end position="511"/>
    </location>
</feature>
<dbReference type="Pfam" id="PF06808">
    <property type="entry name" value="DctM"/>
    <property type="match status" value="1"/>
</dbReference>
<feature type="domain" description="TRAP C4-dicarboxylate transport system permease DctM subunit" evidence="2">
    <location>
        <begin position="154"/>
        <end position="574"/>
    </location>
</feature>
<gene>
    <name evidence="3" type="ORF">FHU36_005754</name>
</gene>
<evidence type="ECO:0000313" key="3">
    <source>
        <dbReference type="EMBL" id="MBB6349209.1"/>
    </source>
</evidence>
<evidence type="ECO:0000313" key="4">
    <source>
        <dbReference type="Proteomes" id="UP000583800"/>
    </source>
</evidence>
<comment type="caution">
    <text evidence="3">The sequence shown here is derived from an EMBL/GenBank/DDBJ whole genome shotgun (WGS) entry which is preliminary data.</text>
</comment>
<feature type="transmembrane region" description="Helical" evidence="1">
    <location>
        <begin position="112"/>
        <end position="130"/>
    </location>
</feature>
<feature type="transmembrane region" description="Helical" evidence="1">
    <location>
        <begin position="264"/>
        <end position="292"/>
    </location>
</feature>
<keyword evidence="1" id="KW-0472">Membrane</keyword>
<dbReference type="Proteomes" id="UP000583800">
    <property type="component" value="Unassembled WGS sequence"/>
</dbReference>
<dbReference type="EMBL" id="JACHJB010000002">
    <property type="protein sequence ID" value="MBB6349209.1"/>
    <property type="molecule type" value="Genomic_DNA"/>
</dbReference>
<feature type="transmembrane region" description="Helical" evidence="1">
    <location>
        <begin position="304"/>
        <end position="327"/>
    </location>
</feature>
<feature type="transmembrane region" description="Helical" evidence="1">
    <location>
        <begin position="596"/>
        <end position="617"/>
    </location>
</feature>
<feature type="transmembrane region" description="Helical" evidence="1">
    <location>
        <begin position="165"/>
        <end position="182"/>
    </location>
</feature>
<feature type="transmembrane region" description="Helical" evidence="1">
    <location>
        <begin position="531"/>
        <end position="552"/>
    </location>
</feature>
<protein>
    <submittedName>
        <fullName evidence="3">TRAP transporter 4TM/12TM fusion protein</fullName>
    </submittedName>
</protein>
<feature type="transmembrane region" description="Helical" evidence="1">
    <location>
        <begin position="440"/>
        <end position="466"/>
    </location>
</feature>
<feature type="transmembrane region" description="Helical" evidence="1">
    <location>
        <begin position="142"/>
        <end position="158"/>
    </location>
</feature>
<evidence type="ECO:0000259" key="2">
    <source>
        <dbReference type="Pfam" id="PF06808"/>
    </source>
</evidence>
<feature type="transmembrane region" description="Helical" evidence="1">
    <location>
        <begin position="387"/>
        <end position="420"/>
    </location>
</feature>
<sequence length="675" mass="70391">MTSADQGAAPARSAEELIAEYDAERPARHLTGRLAIVVGAIALGVSLYALYVVFNPMSVLPYRMSFLAAVLPLTFLAYRPGLPRWLTRRRAEAAAAQPDGAPPVTRRDVPGVSDWVLAALSLAVCAYPLFGFDDFIRRTFEPSTLDLVMGAGCLLLVLEATRRTVGPILPGICVAFLAYAYYGGYLPVDSVLGHRGYGIERIVVQLYMGTEGLFGVPLDVAATYIVLFTIYGAVLEYSGAGAFFVNISFAAFRRSAAAPGRTVTLAGFLLGTVSGSGTATAVSLGSVAWPILRRAGYPREHGGGILAAAGIGAILSPPTLGAAAFIIAEYLKVSYLTVLLYATVPTVLYYLGIILAVEIDARRFGTHGVEMETGSAWRLLGRFGYHFSSLVAIVVLMAFGVSPFRAVVYATVLAFLLSFLDREHRLGPRRAAQALSAGTLGVLPVAATTAAAGVIVAMVTLTGLGLKASRIIVDLAGGHLALTALVAALAVLLLGLAVPVTASFIIAAVIIGPALQTLGVPPDAAYMFIFYYAVLSEVTPPTALAAVAAAAITGGNAFRTMMMTWKYTLPAFLVPFAFVLAPAGRALLLQAPLPEVLLALAVSAVAVAALAAATGGWMVRRAGWPERVLAAGAAVALLFLEPVSVVAGLALLAVALLVHLALRRPVPVQGTQKGT</sequence>
<dbReference type="NCBIfam" id="TIGR02123">
    <property type="entry name" value="TRAP_fused"/>
    <property type="match status" value="1"/>
</dbReference>
<evidence type="ECO:0000256" key="1">
    <source>
        <dbReference type="SAM" id="Phobius"/>
    </source>
</evidence>
<feature type="transmembrane region" description="Helical" evidence="1">
    <location>
        <begin position="60"/>
        <end position="78"/>
    </location>
</feature>
<feature type="transmembrane region" description="Helical" evidence="1">
    <location>
        <begin position="564"/>
        <end position="584"/>
    </location>
</feature>
<dbReference type="RefSeq" id="WP_221496608.1">
    <property type="nucleotide sequence ID" value="NZ_JACHJB010000002.1"/>
</dbReference>
<dbReference type="InterPro" id="IPR010656">
    <property type="entry name" value="DctM"/>
</dbReference>
<keyword evidence="1" id="KW-0812">Transmembrane</keyword>
<feature type="transmembrane region" description="Helical" evidence="1">
    <location>
        <begin position="629"/>
        <end position="662"/>
    </location>
</feature>
<keyword evidence="4" id="KW-1185">Reference proteome</keyword>